<evidence type="ECO:0000313" key="4">
    <source>
        <dbReference type="EMBL" id="AAZ10787.1"/>
    </source>
</evidence>
<feature type="region of interest" description="Disordered" evidence="1">
    <location>
        <begin position="331"/>
        <end position="351"/>
    </location>
</feature>
<accession>Q583J7</accession>
<reference evidence="3" key="1">
    <citation type="submission" date="2000-12" db="EMBL/GenBank/DDBJ databases">
        <authorList>
            <person name="El-Sayed N.M."/>
            <person name="Khalak H."/>
            <person name="Adams M.D."/>
        </authorList>
    </citation>
    <scope>NUCLEOTIDE SEQUENCE</scope>
    <source>
        <strain evidence="3">GUTat10.1</strain>
    </source>
</reference>
<protein>
    <submittedName>
        <fullName evidence="3">Uncharacterized protein</fullName>
    </submittedName>
</protein>
<dbReference type="EMBL" id="AC087325">
    <property type="protein sequence ID" value="AAX79753.1"/>
    <property type="molecule type" value="Genomic_DNA"/>
</dbReference>
<dbReference type="OrthoDB" id="273542at2759"/>
<keyword evidence="5" id="KW-1185">Reference proteome</keyword>
<feature type="region of interest" description="Disordered" evidence="1">
    <location>
        <begin position="171"/>
        <end position="312"/>
    </location>
</feature>
<evidence type="ECO:0000256" key="2">
    <source>
        <dbReference type="SAM" id="SignalP"/>
    </source>
</evidence>
<sequence length="374" mass="40587">MWRCCCFFHLIPLPFPLFFEGPPDTVVMDGFISLENLESYQDEWERNCCSATHSSPHSAGNDTGPPQLNSPRSLHACKLCNVDSSVVLAPVSLRQHFEYLQGNPELVSQKFAVDVPMRDALLACIEAGITGGSSLLKLQAYRRYMDHVKARKEALKMAQEARQRLITQETFETGRQTLREGDATLSPKIPQEQNRSNTATSTVALKNACDSMGGDSPEEEANNSDNNDESGEKPQQHHERARGQKVSADSPHLADNAGSSSLVKEPDNGGSSAAAMRQERRNSSLNQSVCITGQHGGEQHDTAKGGKGDSCTPHQCGKPVISLPHVESMRNGAGSKAVGREVGEIRSRDPSSACEPEEVFYVYCANATASGEEA</sequence>
<reference evidence="4 5" key="3">
    <citation type="journal article" date="2005" name="Science">
        <title>The genome of the African trypanosome Trypanosoma brucei.</title>
        <authorList>
            <person name="Berriman M."/>
            <person name="Ghedin E."/>
            <person name="Hertz-Fowler C."/>
            <person name="Blandin G."/>
            <person name="Renauld H."/>
            <person name="Bartholomeu D.C."/>
            <person name="Lennard N.J."/>
            <person name="Caler E."/>
            <person name="Hamlin N.E."/>
            <person name="Haas B."/>
            <person name="Bohme U."/>
            <person name="Hannick L."/>
            <person name="Aslett M.A."/>
            <person name="Shallom J."/>
            <person name="Marcello L."/>
            <person name="Hou L."/>
            <person name="Wickstead B."/>
            <person name="Alsmark U.C."/>
            <person name="Arrowsmith C."/>
            <person name="Atkin R.J."/>
            <person name="Barron A.J."/>
            <person name="Bringaud F."/>
            <person name="Brooks K."/>
            <person name="Carrington M."/>
            <person name="Cherevach I."/>
            <person name="Chillingworth T.J."/>
            <person name="Churcher C."/>
            <person name="Clark L.N."/>
            <person name="Corton C.H."/>
            <person name="Cronin A."/>
            <person name="Davies R.M."/>
            <person name="Doggett J."/>
            <person name="Djikeng A."/>
            <person name="Feldblyum T."/>
            <person name="Field M.C."/>
            <person name="Fraser A."/>
            <person name="Goodhead I."/>
            <person name="Hance Z."/>
            <person name="Harper D."/>
            <person name="Harris B.R."/>
            <person name="Hauser H."/>
            <person name="Hostetler J."/>
            <person name="Ivens A."/>
            <person name="Jagels K."/>
            <person name="Johnson D."/>
            <person name="Johnson J."/>
            <person name="Jones K."/>
            <person name="Kerhornou A.X."/>
            <person name="Koo H."/>
            <person name="Larke N."/>
            <person name="Landfear S."/>
            <person name="Larkin C."/>
            <person name="Leech V."/>
            <person name="Line A."/>
            <person name="Lord A."/>
            <person name="Macleod A."/>
            <person name="Mooney P.J."/>
            <person name="Moule S."/>
            <person name="Martin D.M."/>
            <person name="Morgan G.W."/>
            <person name="Mungall K."/>
            <person name="Norbertczak H."/>
            <person name="Ormond D."/>
            <person name="Pai G."/>
            <person name="Peacock C.S."/>
            <person name="Peterson J."/>
            <person name="Quail M.A."/>
            <person name="Rabbinowitsch E."/>
            <person name="Rajandream M.A."/>
            <person name="Reitter C."/>
            <person name="Salzberg S.L."/>
            <person name="Sanders M."/>
            <person name="Schobel S."/>
            <person name="Sharp S."/>
            <person name="Simmonds M."/>
            <person name="Simpson A.J."/>
            <person name="Tallon L."/>
            <person name="Turner C.M."/>
            <person name="Tait A."/>
            <person name="Tivey A.R."/>
            <person name="Van Aken S."/>
            <person name="Walker D."/>
            <person name="Wanless D."/>
            <person name="Wang S."/>
            <person name="White B."/>
            <person name="White O."/>
            <person name="Whitehead S."/>
            <person name="Woodward J."/>
            <person name="Wortman J."/>
            <person name="Adams M.D."/>
            <person name="Embley T.M."/>
            <person name="Gull K."/>
            <person name="Ullu E."/>
            <person name="Barry J.D."/>
            <person name="Fairlamb A.H."/>
            <person name="Opperdoes F."/>
            <person name="Barrell B.G."/>
            <person name="Donelson J.E."/>
            <person name="Hall N."/>
            <person name="Fraser C.M."/>
            <person name="Melville S.E."/>
            <person name="El-Sayed N.M."/>
        </authorList>
    </citation>
    <scope>NUCLEOTIDE SEQUENCE [LARGE SCALE GENOMIC DNA]</scope>
    <source>
        <strain evidence="4 5">927/4 GUTat10.1</strain>
    </source>
</reference>
<reference evidence="4" key="5">
    <citation type="submission" date="2005-04" db="EMBL/GenBank/DDBJ databases">
        <title>Sequencing, closure, and annotation of Trypanosoma brucei chromosomes 2 through 8.</title>
        <authorList>
            <person name="Ghedin E."/>
            <person name="Blandin G."/>
            <person name="Bartholomeu D."/>
            <person name="Caler E."/>
            <person name="Haas B."/>
            <person name="Hannick L."/>
            <person name="Shallom J."/>
            <person name="Hou L."/>
            <person name="Djikeng A."/>
            <person name="Feldblyum T."/>
            <person name="Hostetler J."/>
            <person name="Johnson J."/>
            <person name="Jones K."/>
            <person name="Koo H.L."/>
            <person name="Larkin C."/>
            <person name="Pai G."/>
            <person name="Peterson J."/>
            <person name="Khalak H.G."/>
            <person name="Salzberg S."/>
            <person name="Simpson A.J."/>
            <person name="Tallon L."/>
            <person name="Van Aken S."/>
            <person name="Wanless D."/>
            <person name="White O."/>
            <person name="Wortman J."/>
            <person name="Fraser C.M."/>
            <person name="El-Sayed N.M.A."/>
        </authorList>
    </citation>
    <scope>NUCLEOTIDE SEQUENCE</scope>
    <source>
        <strain evidence="4">927/4 GUTat10.1</strain>
    </source>
</reference>
<feature type="signal peptide" evidence="2">
    <location>
        <begin position="1"/>
        <end position="16"/>
    </location>
</feature>
<name>Q583J7_TRYB2</name>
<dbReference type="GO" id="GO:0005737">
    <property type="term" value="C:cytoplasm"/>
    <property type="evidence" value="ECO:0006056"/>
    <property type="project" value="Others"/>
</dbReference>
<dbReference type="KEGG" id="tbr:Tb927.4.1960"/>
<feature type="compositionally biased region" description="Basic and acidic residues" evidence="1">
    <location>
        <begin position="297"/>
        <end position="307"/>
    </location>
</feature>
<dbReference type="GO" id="GO:0120119">
    <property type="term" value="C:flagellum attachment zone"/>
    <property type="evidence" value="ECO:0006056"/>
    <property type="project" value="Others"/>
</dbReference>
<proteinExistence type="predicted"/>
<reference evidence="4" key="2">
    <citation type="journal article" date="2005" name="Science">
        <title>Comparative genomics of trypanosomatid parasitic protozoa.</title>
        <authorList>
            <person name="El-Sayed N.M."/>
            <person name="Myler P.J."/>
            <person name="Blandin G."/>
            <person name="Berriman M."/>
            <person name="Crabtree J."/>
            <person name="Aggarwal G."/>
            <person name="Caler E."/>
            <person name="Renauld H."/>
            <person name="Worthey E.A."/>
            <person name="Hertz-Fowler C."/>
            <person name="Ghedin E."/>
            <person name="Peacock C."/>
            <person name="Bartholomeu D.C."/>
            <person name="Haas B.J."/>
            <person name="Tran A.N."/>
            <person name="Wortman J.R."/>
            <person name="Alsmark U.C."/>
            <person name="Angiuoli S."/>
            <person name="Anupama A."/>
            <person name="Badger J."/>
            <person name="Bringaud F."/>
            <person name="Cadag E."/>
            <person name="Carlton J.M."/>
            <person name="Cerqueira G.C."/>
            <person name="Creasy T."/>
            <person name="Delcher A.L."/>
            <person name="Djikeng A."/>
            <person name="Embley T.M."/>
            <person name="Hauser C."/>
            <person name="Ivens A.C."/>
            <person name="Kummerfeld S.K."/>
            <person name="Pereira-Leal J.B."/>
            <person name="Nilsson D."/>
            <person name="Peterson J."/>
            <person name="Salzberg S.L."/>
            <person name="Shallom J."/>
            <person name="Silva J.C."/>
            <person name="Sundaram J."/>
            <person name="Westenberger S."/>
            <person name="White O."/>
            <person name="Melville S.E."/>
            <person name="Donelson J.E."/>
            <person name="Andersson B."/>
            <person name="Stuart K.D."/>
            <person name="Hall N."/>
        </authorList>
    </citation>
    <scope>NUCLEOTIDE SEQUENCE</scope>
    <source>
        <strain evidence="4">927/4 GUTat10.1</strain>
    </source>
</reference>
<dbReference type="AlphaFoldDB" id="Q583J7"/>
<feature type="chain" id="PRO_5010844212" evidence="2">
    <location>
        <begin position="17"/>
        <end position="374"/>
    </location>
</feature>
<evidence type="ECO:0000313" key="3">
    <source>
        <dbReference type="EMBL" id="AAX79753.1"/>
    </source>
</evidence>
<dbReference type="PaxDb" id="5691-AAZ10787"/>
<dbReference type="Proteomes" id="UP000008524">
    <property type="component" value="Chromosome 4"/>
</dbReference>
<dbReference type="InParanoid" id="Q583J7"/>
<dbReference type="GeneID" id="3656725"/>
<keyword evidence="2" id="KW-0732">Signal</keyword>
<feature type="compositionally biased region" description="Polar residues" evidence="1">
    <location>
        <begin position="191"/>
        <end position="204"/>
    </location>
</feature>
<accession>D6XFD2</accession>
<organism evidence="3 5">
    <name type="scientific">Trypanosoma brucei brucei (strain 927/4 GUTat10.1)</name>
    <dbReference type="NCBI Taxonomy" id="185431"/>
    <lineage>
        <taxon>Eukaryota</taxon>
        <taxon>Discoba</taxon>
        <taxon>Euglenozoa</taxon>
        <taxon>Kinetoplastea</taxon>
        <taxon>Metakinetoplastina</taxon>
        <taxon>Trypanosomatida</taxon>
        <taxon>Trypanosomatidae</taxon>
        <taxon>Trypanosoma</taxon>
    </lineage>
</organism>
<evidence type="ECO:0000313" key="5">
    <source>
        <dbReference type="Proteomes" id="UP000008524"/>
    </source>
</evidence>
<dbReference type="RefSeq" id="XP_844346.1">
    <property type="nucleotide sequence ID" value="XM_839253.1"/>
</dbReference>
<dbReference type="EMBL" id="CP000067">
    <property type="protein sequence ID" value="AAZ10787.1"/>
    <property type="molecule type" value="Genomic_DNA"/>
</dbReference>
<evidence type="ECO:0000256" key="1">
    <source>
        <dbReference type="SAM" id="MobiDB-lite"/>
    </source>
</evidence>
<dbReference type="eggNOG" id="ENOG502S814">
    <property type="taxonomic scope" value="Eukaryota"/>
</dbReference>
<feature type="compositionally biased region" description="Acidic residues" evidence="1">
    <location>
        <begin position="216"/>
        <end position="229"/>
    </location>
</feature>
<reference evidence="3" key="4">
    <citation type="submission" date="2005-04" db="EMBL/GenBank/DDBJ databases">
        <title>.</title>
        <authorList>
            <person name="Ghedin E."/>
            <person name="Blandin G."/>
            <person name="Bartholomeu D."/>
            <person name="Caler E."/>
            <person name="Haas B."/>
            <person name="Hannick L."/>
            <person name="Shallom J."/>
            <person name="Hou L."/>
            <person name="Djikeng A."/>
            <person name="Feldblyum T."/>
            <person name="Hostetler J."/>
            <person name="Johnson J."/>
            <person name="Jones K."/>
            <person name="Koo H.L."/>
            <person name="Larkin C."/>
            <person name="Pai G."/>
            <person name="Peterson J."/>
            <person name="Khalak H.G."/>
            <person name="Salzberg S."/>
            <person name="Simpson A.J."/>
            <person name="Tallon L."/>
            <person name="Van Aken S."/>
            <person name="Wanless D."/>
            <person name="White O."/>
            <person name="Wortman J."/>
            <person name="Fraser C.M."/>
            <person name="El-Sayed N.M.A."/>
        </authorList>
    </citation>
    <scope>NUCLEOTIDE SEQUENCE</scope>
    <source>
        <strain evidence="3">GUTat10.1</strain>
    </source>
</reference>
<feature type="compositionally biased region" description="Basic and acidic residues" evidence="1">
    <location>
        <begin position="338"/>
        <end position="349"/>
    </location>
</feature>
<gene>
    <name evidence="4" type="primary">Tb04.29M18.590</name>
    <name evidence="3" type="ORF">Tb927.4.1960</name>
</gene>
<feature type="compositionally biased region" description="Basic and acidic residues" evidence="1">
    <location>
        <begin position="230"/>
        <end position="242"/>
    </location>
</feature>